<dbReference type="Proteomes" id="UP000366872">
    <property type="component" value="Unassembled WGS sequence"/>
</dbReference>
<evidence type="ECO:0000313" key="3">
    <source>
        <dbReference type="Proteomes" id="UP000366872"/>
    </source>
</evidence>
<feature type="domain" description="Transposase IS4-like" evidence="1">
    <location>
        <begin position="10"/>
        <end position="79"/>
    </location>
</feature>
<evidence type="ECO:0000259" key="1">
    <source>
        <dbReference type="Pfam" id="PF01609"/>
    </source>
</evidence>
<accession>A0A6C2U7P3</accession>
<proteinExistence type="predicted"/>
<dbReference type="InterPro" id="IPR002559">
    <property type="entry name" value="Transposase_11"/>
</dbReference>
<organism evidence="2 3">
    <name type="scientific">Pontiella desulfatans</name>
    <dbReference type="NCBI Taxonomy" id="2750659"/>
    <lineage>
        <taxon>Bacteria</taxon>
        <taxon>Pseudomonadati</taxon>
        <taxon>Kiritimatiellota</taxon>
        <taxon>Kiritimatiellia</taxon>
        <taxon>Kiritimatiellales</taxon>
        <taxon>Pontiellaceae</taxon>
        <taxon>Pontiella</taxon>
    </lineage>
</organism>
<dbReference type="RefSeq" id="WP_136081667.1">
    <property type="nucleotide sequence ID" value="NZ_CAAHFG010000003.1"/>
</dbReference>
<reference evidence="2 3" key="1">
    <citation type="submission" date="2019-04" db="EMBL/GenBank/DDBJ databases">
        <authorList>
            <person name="Van Vliet M D."/>
        </authorList>
    </citation>
    <scope>NUCLEOTIDE SEQUENCE [LARGE SCALE GENOMIC DNA]</scope>
    <source>
        <strain evidence="2 3">F1</strain>
    </source>
</reference>
<dbReference type="GO" id="GO:0003677">
    <property type="term" value="F:DNA binding"/>
    <property type="evidence" value="ECO:0007669"/>
    <property type="project" value="InterPro"/>
</dbReference>
<dbReference type="AlphaFoldDB" id="A0A6C2U7P3"/>
<gene>
    <name evidence="2" type="ORF">PDESU_04708</name>
</gene>
<sequence>MIRRNRTKGAEKTTETVCGITDLRPDEADEHRLLALNRGHWSIENKLHLPRDTTYREDHNRIRKRNGSHALASMKNLAIGLHALGVFNTRKSPCKTIPKMNRKLARNPQIAINFCITPYNNRLLQ</sequence>
<name>A0A6C2U7P3_PONDE</name>
<protein>
    <recommendedName>
        <fullName evidence="1">Transposase IS4-like domain-containing protein</fullName>
    </recommendedName>
</protein>
<dbReference type="GO" id="GO:0004803">
    <property type="term" value="F:transposase activity"/>
    <property type="evidence" value="ECO:0007669"/>
    <property type="project" value="InterPro"/>
</dbReference>
<dbReference type="GO" id="GO:0006313">
    <property type="term" value="P:DNA transposition"/>
    <property type="evidence" value="ECO:0007669"/>
    <property type="project" value="InterPro"/>
</dbReference>
<dbReference type="Pfam" id="PF01609">
    <property type="entry name" value="DDE_Tnp_1"/>
    <property type="match status" value="1"/>
</dbReference>
<dbReference type="EMBL" id="CAAHFG010000003">
    <property type="protein sequence ID" value="VGO16118.1"/>
    <property type="molecule type" value="Genomic_DNA"/>
</dbReference>
<evidence type="ECO:0000313" key="2">
    <source>
        <dbReference type="EMBL" id="VGO16118.1"/>
    </source>
</evidence>
<keyword evidence="3" id="KW-1185">Reference proteome</keyword>